<name>A0ABZ2C205_9PROT</name>
<keyword evidence="3" id="KW-0597">Phosphoprotein</keyword>
<dbReference type="Pfam" id="PF02518">
    <property type="entry name" value="HATPase_c"/>
    <property type="match status" value="1"/>
</dbReference>
<gene>
    <name evidence="8" type="ORF">Bealeia1_00695</name>
</gene>
<evidence type="ECO:0000256" key="6">
    <source>
        <dbReference type="ARBA" id="ARBA00023012"/>
    </source>
</evidence>
<evidence type="ECO:0000313" key="8">
    <source>
        <dbReference type="EMBL" id="WVX66516.1"/>
    </source>
</evidence>
<dbReference type="SMART" id="SM00387">
    <property type="entry name" value="HATPase_c"/>
    <property type="match status" value="1"/>
</dbReference>
<comment type="catalytic activity">
    <reaction evidence="1">
        <text>ATP + protein L-histidine = ADP + protein N-phospho-L-histidine.</text>
        <dbReference type="EC" id="2.7.13.3"/>
    </reaction>
</comment>
<evidence type="ECO:0000256" key="5">
    <source>
        <dbReference type="ARBA" id="ARBA00022777"/>
    </source>
</evidence>
<dbReference type="InterPro" id="IPR003661">
    <property type="entry name" value="HisK_dim/P_dom"/>
</dbReference>
<organism evidence="8 9">
    <name type="scientific">Candidatus Bealeia paramacronuclearis</name>
    <dbReference type="NCBI Taxonomy" id="1921001"/>
    <lineage>
        <taxon>Bacteria</taxon>
        <taxon>Pseudomonadati</taxon>
        <taxon>Pseudomonadota</taxon>
        <taxon>Alphaproteobacteria</taxon>
        <taxon>Holosporales</taxon>
        <taxon>Holosporaceae</taxon>
        <taxon>Candidatus Bealeia</taxon>
    </lineage>
</organism>
<dbReference type="SUPFAM" id="SSF47384">
    <property type="entry name" value="Homodimeric domain of signal transducing histidine kinase"/>
    <property type="match status" value="1"/>
</dbReference>
<dbReference type="InterPro" id="IPR036097">
    <property type="entry name" value="HisK_dim/P_sf"/>
</dbReference>
<keyword evidence="9" id="KW-1185">Reference proteome</keyword>
<dbReference type="PANTHER" id="PTHR43711:SF31">
    <property type="entry name" value="HISTIDINE KINASE"/>
    <property type="match status" value="1"/>
</dbReference>
<keyword evidence="6" id="KW-0902">Two-component regulatory system</keyword>
<dbReference type="PANTHER" id="PTHR43711">
    <property type="entry name" value="TWO-COMPONENT HISTIDINE KINASE"/>
    <property type="match status" value="1"/>
</dbReference>
<dbReference type="RefSeq" id="WP_331255374.1">
    <property type="nucleotide sequence ID" value="NZ_CP133270.1"/>
</dbReference>
<evidence type="ECO:0000256" key="4">
    <source>
        <dbReference type="ARBA" id="ARBA00022679"/>
    </source>
</evidence>
<dbReference type="PROSITE" id="PS50109">
    <property type="entry name" value="HIS_KIN"/>
    <property type="match status" value="1"/>
</dbReference>
<dbReference type="EMBL" id="CP133270">
    <property type="protein sequence ID" value="WVX66516.1"/>
    <property type="molecule type" value="Genomic_DNA"/>
</dbReference>
<feature type="domain" description="Histidine kinase" evidence="7">
    <location>
        <begin position="21"/>
        <end position="236"/>
    </location>
</feature>
<dbReference type="CDD" id="cd00082">
    <property type="entry name" value="HisKA"/>
    <property type="match status" value="1"/>
</dbReference>
<protein>
    <recommendedName>
        <fullName evidence="2">histidine kinase</fullName>
        <ecNumber evidence="2">2.7.13.3</ecNumber>
    </recommendedName>
</protein>
<dbReference type="Gene3D" id="1.10.287.130">
    <property type="match status" value="1"/>
</dbReference>
<accession>A0ABZ2C205</accession>
<evidence type="ECO:0000256" key="2">
    <source>
        <dbReference type="ARBA" id="ARBA00012438"/>
    </source>
</evidence>
<dbReference type="GO" id="GO:0016301">
    <property type="term" value="F:kinase activity"/>
    <property type="evidence" value="ECO:0007669"/>
    <property type="project" value="UniProtKB-KW"/>
</dbReference>
<dbReference type="Pfam" id="PF00512">
    <property type="entry name" value="HisKA"/>
    <property type="match status" value="1"/>
</dbReference>
<dbReference type="SMART" id="SM00388">
    <property type="entry name" value="HisKA"/>
    <property type="match status" value="1"/>
</dbReference>
<keyword evidence="4" id="KW-0808">Transferase</keyword>
<evidence type="ECO:0000313" key="9">
    <source>
        <dbReference type="Proteomes" id="UP001330434"/>
    </source>
</evidence>
<dbReference type="InterPro" id="IPR050736">
    <property type="entry name" value="Sensor_HK_Regulatory"/>
</dbReference>
<dbReference type="SUPFAM" id="SSF55874">
    <property type="entry name" value="ATPase domain of HSP90 chaperone/DNA topoisomerase II/histidine kinase"/>
    <property type="match status" value="1"/>
</dbReference>
<sequence length="253" mass="28424">MRRQNEALEAADRVKSEFIANISYELRAPLNTIIGFSEILQQRYFGELNVRQEDYVKGVLESSMSLLKLINDILDLSSIEAGYMSITPSEFNIQNLIEEVIQLLTHRSEAKKQSLKVKCDLNCTTWISDEKRLKQAIFNLISNAINYTHDGGKITIQTEVKNNELVIAVSDSGIGIAKEDQERVFRKFERGNKRASGVGLGLSLVKSLIELHGGRIELESQVKKGTTVTCYLPQSCAMPQAIPRTPEVVEYSK</sequence>
<evidence type="ECO:0000256" key="3">
    <source>
        <dbReference type="ARBA" id="ARBA00022553"/>
    </source>
</evidence>
<reference evidence="8 9" key="1">
    <citation type="journal article" date="2024" name="Environ. Microbiol.">
        <title>Novel evolutionary insights on the interactions of the Holosporales (Alphaproteobacteria) with eukaryotic hosts from comparative genomics.</title>
        <authorList>
            <person name="Giovannini M."/>
            <person name="Petroni G."/>
            <person name="Castelli M."/>
        </authorList>
    </citation>
    <scope>NUCLEOTIDE SEQUENCE [LARGE SCALE GENOMIC DNA]</scope>
    <source>
        <strain evidence="8 9">US_Bl 15I1</strain>
    </source>
</reference>
<dbReference type="InterPro" id="IPR004358">
    <property type="entry name" value="Sig_transdc_His_kin-like_C"/>
</dbReference>
<proteinExistence type="predicted"/>
<dbReference type="Proteomes" id="UP001330434">
    <property type="component" value="Chromosome"/>
</dbReference>
<dbReference type="Gene3D" id="3.30.565.10">
    <property type="entry name" value="Histidine kinase-like ATPase, C-terminal domain"/>
    <property type="match status" value="1"/>
</dbReference>
<dbReference type="PRINTS" id="PR00344">
    <property type="entry name" value="BCTRLSENSOR"/>
</dbReference>
<dbReference type="CDD" id="cd00075">
    <property type="entry name" value="HATPase"/>
    <property type="match status" value="1"/>
</dbReference>
<evidence type="ECO:0000256" key="1">
    <source>
        <dbReference type="ARBA" id="ARBA00000085"/>
    </source>
</evidence>
<dbReference type="InterPro" id="IPR005467">
    <property type="entry name" value="His_kinase_dom"/>
</dbReference>
<evidence type="ECO:0000259" key="7">
    <source>
        <dbReference type="PROSITE" id="PS50109"/>
    </source>
</evidence>
<keyword evidence="5 8" id="KW-0418">Kinase</keyword>
<dbReference type="EC" id="2.7.13.3" evidence="2"/>
<dbReference type="InterPro" id="IPR003594">
    <property type="entry name" value="HATPase_dom"/>
</dbReference>
<dbReference type="InterPro" id="IPR036890">
    <property type="entry name" value="HATPase_C_sf"/>
</dbReference>